<dbReference type="PRINTS" id="PR00368">
    <property type="entry name" value="FADPNR"/>
</dbReference>
<gene>
    <name evidence="1" type="ORF">GQE98_12600</name>
</gene>
<dbReference type="RefSeq" id="WP_161315975.1">
    <property type="nucleotide sequence ID" value="NZ_WTUW01000002.1"/>
</dbReference>
<dbReference type="PRINTS" id="PR00469">
    <property type="entry name" value="PNDRDTASEII"/>
</dbReference>
<dbReference type="PANTHER" id="PTHR42877">
    <property type="entry name" value="L-ORNITHINE N(5)-MONOOXYGENASE-RELATED"/>
    <property type="match status" value="1"/>
</dbReference>
<dbReference type="Pfam" id="PF13738">
    <property type="entry name" value="Pyr_redox_3"/>
    <property type="match status" value="1"/>
</dbReference>
<accession>A0A6L8WAF0</accession>
<dbReference type="InterPro" id="IPR051209">
    <property type="entry name" value="FAD-bind_Monooxygenase_sf"/>
</dbReference>
<comment type="caution">
    <text evidence="1">The sequence shown here is derived from an EMBL/GenBank/DDBJ whole genome shotgun (WGS) entry which is preliminary data.</text>
</comment>
<evidence type="ECO:0000313" key="2">
    <source>
        <dbReference type="Proteomes" id="UP000476030"/>
    </source>
</evidence>
<dbReference type="InterPro" id="IPR036188">
    <property type="entry name" value="FAD/NAD-bd_sf"/>
</dbReference>
<dbReference type="Proteomes" id="UP000476030">
    <property type="component" value="Unassembled WGS sequence"/>
</dbReference>
<dbReference type="SUPFAM" id="SSF51905">
    <property type="entry name" value="FAD/NAD(P)-binding domain"/>
    <property type="match status" value="2"/>
</dbReference>
<reference evidence="1 2" key="1">
    <citation type="submission" date="2019-12" db="EMBL/GenBank/DDBJ databases">
        <title>Snethiella sp. nov. sp. isolated from sea sand.</title>
        <authorList>
            <person name="Kim J."/>
            <person name="Jeong S.E."/>
            <person name="Jung H.S."/>
            <person name="Jeon C.O."/>
        </authorList>
    </citation>
    <scope>NUCLEOTIDE SEQUENCE [LARGE SCALE GENOMIC DNA]</scope>
    <source>
        <strain evidence="1 2">DP05</strain>
    </source>
</reference>
<dbReference type="EMBL" id="WTUW01000002">
    <property type="protein sequence ID" value="MZR31472.1"/>
    <property type="molecule type" value="Genomic_DNA"/>
</dbReference>
<evidence type="ECO:0000313" key="1">
    <source>
        <dbReference type="EMBL" id="MZR31472.1"/>
    </source>
</evidence>
<sequence>MDLTELKKATNSVIRKALTDANIPTLLIVLAHLEEDLPMLSGDELPSSSIDGVSNISPRRQREIRDYVFRVLCELRDGKRSIPPLPDADTLQKMASVYVNQPVAEEYIPMMLSDMGFDGTTLEKLKWQQQPPKQRRDEFKVTIIGAGISGLCAAVHLQQAGIPFVIIEKNPTVGGTWYENTYPECGVDTPNHFYSFSFEPNFHWSRFYSKRDEIFAYLERFANKYDLRRHIRFETEVLRADYDDSEKSWHLSIRDKNGREENLQTNALISAVGQLNRPKIPDFPGRDTFEGAAFHSAQWEPQHDLKGKKVAVIGTGASAMQFAPAIAPLVEELTIFQRSPHWIRMLPDYHREVSENKAWLLRNIPYYRNWYRFKLFWSYGDGIWDSLHKDPEWLHRDRSLNSENEYHRQVYVRNLRAALDDDADLIAKVIPDYPPFAKRMLIDNHWCEMLKRDNVNLLMSGVQRIEKNGVVDDDDALHEADLIIYATGFHAHDFLSPMEIHGRDGNTLSKAWRDDPKAYLGITTPGFPNMFMLYGPNTNLAHGGSTIFHAECQARYITQCLMHLIETDSREIEVREEVNADYNDRVDIEHNSMVWTHPDVGNWYKNSRGRVVSNSPWRLVDYWSMTQQPNFDDFKWAGNKNG</sequence>
<dbReference type="Gene3D" id="3.50.50.60">
    <property type="entry name" value="FAD/NAD(P)-binding domain"/>
    <property type="match status" value="2"/>
</dbReference>
<organism evidence="1 2">
    <name type="scientific">Sneathiella litorea</name>
    <dbReference type="NCBI Taxonomy" id="2606216"/>
    <lineage>
        <taxon>Bacteria</taxon>
        <taxon>Pseudomonadati</taxon>
        <taxon>Pseudomonadota</taxon>
        <taxon>Alphaproteobacteria</taxon>
        <taxon>Sneathiellales</taxon>
        <taxon>Sneathiellaceae</taxon>
        <taxon>Sneathiella</taxon>
    </lineage>
</organism>
<keyword evidence="2" id="KW-1185">Reference proteome</keyword>
<name>A0A6L8WAF0_9PROT</name>
<protein>
    <submittedName>
        <fullName evidence="1">FAD-dependent oxidoreductase</fullName>
    </submittedName>
</protein>
<dbReference type="AlphaFoldDB" id="A0A6L8WAF0"/>
<proteinExistence type="predicted"/>
<dbReference type="PANTHER" id="PTHR42877:SF4">
    <property type="entry name" value="FAD_NAD(P)-BINDING DOMAIN-CONTAINING PROTEIN-RELATED"/>
    <property type="match status" value="1"/>
</dbReference>